<organism evidence="3 4">
    <name type="scientific">Anabaenopsis circularis NIES-21</name>
    <dbReference type="NCBI Taxonomy" id="1085406"/>
    <lineage>
        <taxon>Bacteria</taxon>
        <taxon>Bacillati</taxon>
        <taxon>Cyanobacteriota</taxon>
        <taxon>Cyanophyceae</taxon>
        <taxon>Nostocales</taxon>
        <taxon>Nodulariaceae</taxon>
        <taxon>Anabaenopsis</taxon>
    </lineage>
</organism>
<comment type="similarity">
    <text evidence="1 2">Belongs to the phD/YefM antitoxin family.</text>
</comment>
<dbReference type="NCBIfam" id="TIGR01552">
    <property type="entry name" value="phd_fam"/>
    <property type="match status" value="1"/>
</dbReference>
<dbReference type="Pfam" id="PF02604">
    <property type="entry name" value="PhdYeFM_antitox"/>
    <property type="match status" value="1"/>
</dbReference>
<reference evidence="3 4" key="1">
    <citation type="submission" date="2017-06" db="EMBL/GenBank/DDBJ databases">
        <title>Genome sequencing of cyanobaciteial culture collection at National Institute for Environmental Studies (NIES).</title>
        <authorList>
            <person name="Hirose Y."/>
            <person name="Shimura Y."/>
            <person name="Fujisawa T."/>
            <person name="Nakamura Y."/>
            <person name="Kawachi M."/>
        </authorList>
    </citation>
    <scope>NUCLEOTIDE SEQUENCE [LARGE SCALE GENOMIC DNA]</scope>
    <source>
        <strain evidence="3 4">NIES-21</strain>
    </source>
</reference>
<gene>
    <name evidence="3" type="ORF">NIES21_20810</name>
</gene>
<accession>A0A1Z4GFZ1</accession>
<dbReference type="AlphaFoldDB" id="A0A1Z4GFZ1"/>
<comment type="function">
    <text evidence="2">Antitoxin component of a type II toxin-antitoxin (TA) system.</text>
</comment>
<dbReference type="Proteomes" id="UP000218287">
    <property type="component" value="Chromosome"/>
</dbReference>
<dbReference type="SUPFAM" id="SSF143120">
    <property type="entry name" value="YefM-like"/>
    <property type="match status" value="1"/>
</dbReference>
<dbReference type="InterPro" id="IPR036165">
    <property type="entry name" value="YefM-like_sf"/>
</dbReference>
<evidence type="ECO:0000256" key="2">
    <source>
        <dbReference type="RuleBase" id="RU362080"/>
    </source>
</evidence>
<dbReference type="EMBL" id="AP018174">
    <property type="protein sequence ID" value="BAY16256.1"/>
    <property type="molecule type" value="Genomic_DNA"/>
</dbReference>
<evidence type="ECO:0000313" key="3">
    <source>
        <dbReference type="EMBL" id="BAY16256.1"/>
    </source>
</evidence>
<proteinExistence type="inferred from homology"/>
<protein>
    <recommendedName>
        <fullName evidence="2">Antitoxin</fullName>
    </recommendedName>
</protein>
<sequence length="135" mass="15771">MLINLSKDIHSLTEFKRNTTEFLQRIKQTKHPLVLTVNGKAELVVQDAESYQELLDTAELVATLKEIKLALEQMQPEQGEKAENFFNELEQEIRELLPKRYRKRDEVLGRIRQRVEALPIETESRVQTWKSAGQP</sequence>
<dbReference type="InterPro" id="IPR006442">
    <property type="entry name" value="Antitoxin_Phd/YefM"/>
</dbReference>
<evidence type="ECO:0000313" key="4">
    <source>
        <dbReference type="Proteomes" id="UP000218287"/>
    </source>
</evidence>
<name>A0A1Z4GFZ1_9CYAN</name>
<keyword evidence="4" id="KW-1185">Reference proteome</keyword>
<dbReference type="Gene3D" id="3.40.1620.10">
    <property type="entry name" value="YefM-like domain"/>
    <property type="match status" value="1"/>
</dbReference>
<evidence type="ECO:0000256" key="1">
    <source>
        <dbReference type="ARBA" id="ARBA00009981"/>
    </source>
</evidence>